<evidence type="ECO:0000256" key="4">
    <source>
        <dbReference type="ARBA" id="ARBA00023125"/>
    </source>
</evidence>
<dbReference type="Pfam" id="PF08447">
    <property type="entry name" value="PAS_3"/>
    <property type="match status" value="1"/>
</dbReference>
<dbReference type="GO" id="GO:0005634">
    <property type="term" value="C:nucleus"/>
    <property type="evidence" value="ECO:0007669"/>
    <property type="project" value="UniProtKB-SubCell"/>
</dbReference>
<feature type="compositionally biased region" description="Polar residues" evidence="7">
    <location>
        <begin position="1116"/>
        <end position="1131"/>
    </location>
</feature>
<evidence type="ECO:0000256" key="3">
    <source>
        <dbReference type="ARBA" id="ARBA00023015"/>
    </source>
</evidence>
<feature type="compositionally biased region" description="Polar residues" evidence="7">
    <location>
        <begin position="1235"/>
        <end position="1250"/>
    </location>
</feature>
<feature type="region of interest" description="Disordered" evidence="7">
    <location>
        <begin position="60"/>
        <end position="90"/>
    </location>
</feature>
<feature type="region of interest" description="Disordered" evidence="7">
    <location>
        <begin position="1800"/>
        <end position="1900"/>
    </location>
</feature>
<dbReference type="CDD" id="cd00130">
    <property type="entry name" value="PAS"/>
    <property type="match status" value="2"/>
</dbReference>
<keyword evidence="6" id="KW-0539">Nucleus</keyword>
<evidence type="ECO:0000256" key="7">
    <source>
        <dbReference type="SAM" id="MobiDB-lite"/>
    </source>
</evidence>
<feature type="region of interest" description="Disordered" evidence="7">
    <location>
        <begin position="870"/>
        <end position="891"/>
    </location>
</feature>
<dbReference type="PANTHER" id="PTHR23043:SF40">
    <property type="match status" value="1"/>
</dbReference>
<proteinExistence type="predicted"/>
<feature type="compositionally biased region" description="Polar residues" evidence="7">
    <location>
        <begin position="1800"/>
        <end position="1821"/>
    </location>
</feature>
<feature type="compositionally biased region" description="Polar residues" evidence="7">
    <location>
        <begin position="1830"/>
        <end position="1846"/>
    </location>
</feature>
<feature type="compositionally biased region" description="Basic and acidic residues" evidence="7">
    <location>
        <begin position="2011"/>
        <end position="2030"/>
    </location>
</feature>
<dbReference type="GO" id="GO:0000981">
    <property type="term" value="F:DNA-binding transcription factor activity, RNA polymerase II-specific"/>
    <property type="evidence" value="ECO:0007669"/>
    <property type="project" value="TreeGrafter"/>
</dbReference>
<keyword evidence="2" id="KW-0677">Repeat</keyword>
<dbReference type="Proteomes" id="UP001283361">
    <property type="component" value="Unassembled WGS sequence"/>
</dbReference>
<feature type="compositionally biased region" description="Low complexity" evidence="7">
    <location>
        <begin position="1259"/>
        <end position="1270"/>
    </location>
</feature>
<keyword evidence="10" id="KW-1185">Reference proteome</keyword>
<evidence type="ECO:0000256" key="2">
    <source>
        <dbReference type="ARBA" id="ARBA00022737"/>
    </source>
</evidence>
<feature type="compositionally biased region" description="Low complexity" evidence="7">
    <location>
        <begin position="1936"/>
        <end position="1957"/>
    </location>
</feature>
<evidence type="ECO:0000256" key="5">
    <source>
        <dbReference type="ARBA" id="ARBA00023163"/>
    </source>
</evidence>
<feature type="region of interest" description="Disordered" evidence="7">
    <location>
        <begin position="456"/>
        <end position="477"/>
    </location>
</feature>
<feature type="region of interest" description="Disordered" evidence="7">
    <location>
        <begin position="1433"/>
        <end position="1472"/>
    </location>
</feature>
<feature type="compositionally biased region" description="Low complexity" evidence="7">
    <location>
        <begin position="265"/>
        <end position="281"/>
    </location>
</feature>
<sequence length="2041" mass="224184">MRSKPVQSCRELCDFCRLSSSVADEDDVVTDETGADSSSWARDKHLSPVACSLAHVVPVKDDQRQTEMERQDNIEPLSSSDNASAPKQTKSISFLSSHTELVSNRFLKDQQISNYNSHRFLHRESKGEKLSFYQDLSPQERNIEHPNLVVKESQQRSGLSSYRGNPGQTTDMITSKFDEQLERGMQHFLTSEMEASQDLSHPWHDMMSSKASATQRAAPSFGSDPYNSSMLPLLKTGEAQFDHFSFGGDDPSPNSIYPMQSWGRGDFPPGGSSPDSSSSDSHNTSGHFLQSPVISPSSPSSTLTRSSHTAGGITSPRTSSSSSPSVSSEASLALEPLPEEGRIMLDAVNGFLLMLDSDARVLFVSENVTEHLGYQQVDMLGCDIRDFIHTQDLKELEHQLSDTQFTGVTNQKLPTWMTRRMFYLGMKFSFFRPGSRAKESGYTLVQCNAKLRLGRKRCPPDQAKTGSSRGRRKGSLALGRGGVVRRHRGRVTAKQVYHSVESRAQGLRVKTMILLCRPVRTESVLEIRPDGNMFISRHDLGFHFIFCDPRVATLIGYEPSDMLGRTAYQFHSPWDAIICKHCAKQLILSGTAVSGYYRFLSRTGAWVWMVTNATIVYDTRRQPQYIVCKNYVVSATVAERDLSRQRKDFDMMKYPGFTLETNQSLPLTSKKGSVIRDGNGDNFGNQQFTYGESMSLVTLRPKLGDVDPNAMLERLFASEQIDVSRSAFHLARERRRAASAGLHNVSDSRCDERNRNGASSFTLMDLEDGHINQPEEALTGADKVVVDDSYGDVLCEKNLSETQHFLSPPSYVHNSSARTSSPILTTLWRREEQDSEFLTSNFSSAEPVKMDTSYDLLTPSSMVKNMEDAIGAYDGDNSSNNAEDRDGQSLRYNSTSLTENEEETILHRDLFPILTTTNIYSSDFASMLSDTLSSDLSSFQPLLDPPQSIPLTNATSFSDGHDFMFPNATLGGVKFVQEPYLTFGSFTESENYDRMDTPVCFDAQELDEGERNFGVFPSNSKQQGSHSSHLISTENAEFQKESCYGSVSAMFTPSGNSTWSDCGKKPIESALSQDVITDNDMPVEDSTVRQLSHPNNVTILNDTVFRGDKLFKVSSQSGTTLNGVSSTSTDVGINPSLRPDNRLSMTSKTTADTAFKTNGSSHKAGRPKQAVSLNITPSSVHENHNGLNSSDFLSKKHELGSASNPVMQENSCFLGDGSSKDFETTEKGGEIGLPRSNSKSNWLRSNSLSPHSVEKSSESKNGSASSYKSSDSVESKESFHSFSYTQLRSPDHNIVGALTSTQGRTASGLTSPSSSCFSTPQAQSFSDSSSSSSDGETSGRRSLLRTLLDKEGAAIQGPVTYAEWVLQKTLKDKNSTDTNEIFNKTISGKRAFSRKSRVRRGNFKRSTELPLPKYSHGSVVRYGKDALQHRKPTTELPLPSVSLSQSTNSTLLQSKCTSERQSSVQNNSSSSNISADDFLLPDDLLDLAVEYCGSMGPEQTDALLSDFTEMSSFEDNLFSLVGSPAQTKTNGSHPTKADRVKSLSVKRLLNFPPKTTNSSFGNDQQTFLSSSTVSETLDTDPSQVASSNEYYSSSLISENSKSLIDTNEKQSRQSSAIFSRSNEDSKTSSTTARSSNGNTHMSLLRAAVTTPDVDKLIEQIPFGNRGHYDLGSNNRLSHMDTLESDNLDSDIVITKISGFNNTSERKATSCFAQEKPSKASEKLGNKPYSQLPFNTNGKLDAIFFDHVYTASIVSPQVTKPINTSAMSPPLGYESIPNGSIRKQSTSAKVIVNPLSTTKTAFSNNTVSHTNVNGATNSPNNGKQRHVANSRPRQSGGTASSYPTRSSPFEAPSGSVNSGKSDLSSTEPVSVMIMRKESHRSRRSKSIAVQTDNAPGEVYPEFERSPSDVILYPKSSTLYGSHHASAGFRDQQTPILSNSTATSPSSSPSPSTPTHSPSNMSQLERFLRGYSKNGENMDTVTSLDENEFSPLSTSPRSGSTTPFLQRLLTGELSRDNYRRLDEQMRENERRQSGSSTSDLDIS</sequence>
<dbReference type="SMART" id="SM00091">
    <property type="entry name" value="PAS"/>
    <property type="match status" value="2"/>
</dbReference>
<keyword evidence="5" id="KW-0804">Transcription</keyword>
<dbReference type="PANTHER" id="PTHR23043">
    <property type="entry name" value="HYPOXIA-INDUCIBLE FACTOR 1 ALPHA"/>
    <property type="match status" value="1"/>
</dbReference>
<accession>A0AAE1DZL7</accession>
<feature type="compositionally biased region" description="Polar residues" evidence="7">
    <location>
        <begin position="1972"/>
        <end position="2002"/>
    </location>
</feature>
<feature type="region of interest" description="Disordered" evidence="7">
    <location>
        <begin position="1116"/>
        <end position="1147"/>
    </location>
</feature>
<comment type="caution">
    <text evidence="9">The sequence shown here is derived from an EMBL/GenBank/DDBJ whole genome shotgun (WGS) entry which is preliminary data.</text>
</comment>
<feature type="region of interest" description="Disordered" evidence="7">
    <location>
        <begin position="1602"/>
        <end position="1640"/>
    </location>
</feature>
<dbReference type="SMART" id="SM00086">
    <property type="entry name" value="PAC"/>
    <property type="match status" value="1"/>
</dbReference>
<feature type="compositionally biased region" description="Basic and acidic residues" evidence="7">
    <location>
        <begin position="1218"/>
        <end position="1229"/>
    </location>
</feature>
<feature type="compositionally biased region" description="Polar residues" evidence="7">
    <location>
        <begin position="1627"/>
        <end position="1640"/>
    </location>
</feature>
<feature type="compositionally biased region" description="Polar residues" evidence="7">
    <location>
        <begin position="1303"/>
        <end position="1317"/>
    </location>
</feature>
<feature type="region of interest" description="Disordered" evidence="7">
    <location>
        <begin position="1925"/>
        <end position="1959"/>
    </location>
</feature>
<dbReference type="InterPro" id="IPR013655">
    <property type="entry name" value="PAS_fold_3"/>
</dbReference>
<name>A0AAE1DZL7_9GAST</name>
<evidence type="ECO:0000313" key="9">
    <source>
        <dbReference type="EMBL" id="KAK3787438.1"/>
    </source>
</evidence>
<feature type="region of interest" description="Disordered" evidence="7">
    <location>
        <begin position="1972"/>
        <end position="2041"/>
    </location>
</feature>
<feature type="compositionally biased region" description="Polar residues" evidence="7">
    <location>
        <begin position="76"/>
        <end position="90"/>
    </location>
</feature>
<dbReference type="SUPFAM" id="SSF55785">
    <property type="entry name" value="PYP-like sensor domain (PAS domain)"/>
    <property type="match status" value="2"/>
</dbReference>
<feature type="compositionally biased region" description="Low complexity" evidence="7">
    <location>
        <begin position="1318"/>
        <end position="1338"/>
    </location>
</feature>
<feature type="compositionally biased region" description="Low complexity" evidence="7">
    <location>
        <begin position="1438"/>
        <end position="1454"/>
    </location>
</feature>
<dbReference type="Gene3D" id="3.30.450.20">
    <property type="entry name" value="PAS domain"/>
    <property type="match status" value="2"/>
</dbReference>
<dbReference type="InterPro" id="IPR001610">
    <property type="entry name" value="PAC"/>
</dbReference>
<feature type="compositionally biased region" description="Polar residues" evidence="7">
    <location>
        <begin position="1853"/>
        <end position="1867"/>
    </location>
</feature>
<dbReference type="GO" id="GO:0000977">
    <property type="term" value="F:RNA polymerase II transcription regulatory region sequence-specific DNA binding"/>
    <property type="evidence" value="ECO:0007669"/>
    <property type="project" value="TreeGrafter"/>
</dbReference>
<evidence type="ECO:0000313" key="10">
    <source>
        <dbReference type="Proteomes" id="UP001283361"/>
    </source>
</evidence>
<organism evidence="9 10">
    <name type="scientific">Elysia crispata</name>
    <name type="common">lettuce slug</name>
    <dbReference type="NCBI Taxonomy" id="231223"/>
    <lineage>
        <taxon>Eukaryota</taxon>
        <taxon>Metazoa</taxon>
        <taxon>Spiralia</taxon>
        <taxon>Lophotrochozoa</taxon>
        <taxon>Mollusca</taxon>
        <taxon>Gastropoda</taxon>
        <taxon>Heterobranchia</taxon>
        <taxon>Euthyneura</taxon>
        <taxon>Panpulmonata</taxon>
        <taxon>Sacoglossa</taxon>
        <taxon>Placobranchoidea</taxon>
        <taxon>Plakobranchidae</taxon>
        <taxon>Elysia</taxon>
    </lineage>
</organism>
<gene>
    <name evidence="9" type="ORF">RRG08_025705</name>
</gene>
<dbReference type="EMBL" id="JAWDGP010001864">
    <property type="protein sequence ID" value="KAK3787438.1"/>
    <property type="molecule type" value="Genomic_DNA"/>
</dbReference>
<dbReference type="Pfam" id="PF00989">
    <property type="entry name" value="PAS"/>
    <property type="match status" value="1"/>
</dbReference>
<keyword evidence="4" id="KW-0238">DNA-binding</keyword>
<evidence type="ECO:0000259" key="8">
    <source>
        <dbReference type="PROSITE" id="PS50112"/>
    </source>
</evidence>
<feature type="compositionally biased region" description="Basic and acidic residues" evidence="7">
    <location>
        <begin position="60"/>
        <end position="73"/>
    </location>
</feature>
<evidence type="ECO:0000256" key="6">
    <source>
        <dbReference type="ARBA" id="ARBA00023242"/>
    </source>
</evidence>
<comment type="subcellular location">
    <subcellularLocation>
        <location evidence="1">Nucleus</location>
    </subcellularLocation>
</comment>
<protein>
    <recommendedName>
        <fullName evidence="8">PAS domain-containing protein</fullName>
    </recommendedName>
</protein>
<feature type="region of interest" description="Disordered" evidence="7">
    <location>
        <begin position="1206"/>
        <end position="1271"/>
    </location>
</feature>
<feature type="compositionally biased region" description="Low complexity" evidence="7">
    <location>
        <begin position="291"/>
        <end position="309"/>
    </location>
</feature>
<dbReference type="InterPro" id="IPR035965">
    <property type="entry name" value="PAS-like_dom_sf"/>
</dbReference>
<feature type="region of interest" description="Disordered" evidence="7">
    <location>
        <begin position="242"/>
        <end position="332"/>
    </location>
</feature>
<feature type="compositionally biased region" description="Low complexity" evidence="7">
    <location>
        <begin position="319"/>
        <end position="332"/>
    </location>
</feature>
<dbReference type="PROSITE" id="PS50112">
    <property type="entry name" value="PAS"/>
    <property type="match status" value="1"/>
</dbReference>
<feature type="region of interest" description="Disordered" evidence="7">
    <location>
        <begin position="1303"/>
        <end position="1338"/>
    </location>
</feature>
<feature type="domain" description="PAS" evidence="8">
    <location>
        <begin position="337"/>
        <end position="407"/>
    </location>
</feature>
<dbReference type="InterPro" id="IPR000014">
    <property type="entry name" value="PAS"/>
</dbReference>
<reference evidence="9" key="1">
    <citation type="journal article" date="2023" name="G3 (Bethesda)">
        <title>A reference genome for the long-term kleptoplast-retaining sea slug Elysia crispata morphotype clarki.</title>
        <authorList>
            <person name="Eastman K.E."/>
            <person name="Pendleton A.L."/>
            <person name="Shaikh M.A."/>
            <person name="Suttiyut T."/>
            <person name="Ogas R."/>
            <person name="Tomko P."/>
            <person name="Gavelis G."/>
            <person name="Widhalm J.R."/>
            <person name="Wisecaver J.H."/>
        </authorList>
    </citation>
    <scope>NUCLEOTIDE SEQUENCE</scope>
    <source>
        <strain evidence="9">ECLA1</strain>
    </source>
</reference>
<feature type="compositionally biased region" description="Low complexity" evidence="7">
    <location>
        <begin position="1462"/>
        <end position="1472"/>
    </location>
</feature>
<evidence type="ECO:0000256" key="1">
    <source>
        <dbReference type="ARBA" id="ARBA00004123"/>
    </source>
</evidence>
<dbReference type="InterPro" id="IPR013767">
    <property type="entry name" value="PAS_fold"/>
</dbReference>
<keyword evidence="3" id="KW-0805">Transcription regulation</keyword>
<feature type="compositionally biased region" description="Polar residues" evidence="7">
    <location>
        <begin position="2031"/>
        <end position="2041"/>
    </location>
</feature>